<dbReference type="InterPro" id="IPR018376">
    <property type="entry name" value="Enoyl-CoA_hyd/isom_CS"/>
</dbReference>
<dbReference type="RefSeq" id="WP_037038979.1">
    <property type="nucleotide sequence ID" value="NZ_BAAAUZ010000025.1"/>
</dbReference>
<dbReference type="InterPro" id="IPR014748">
    <property type="entry name" value="Enoyl-CoA_hydra_C"/>
</dbReference>
<feature type="compositionally biased region" description="Basic and acidic residues" evidence="3">
    <location>
        <begin position="257"/>
        <end position="266"/>
    </location>
</feature>
<gene>
    <name evidence="4" type="ORF">GCM10017577_22890</name>
</gene>
<dbReference type="PANTHER" id="PTHR43459">
    <property type="entry name" value="ENOYL-COA HYDRATASE"/>
    <property type="match status" value="1"/>
</dbReference>
<reference evidence="4" key="1">
    <citation type="journal article" date="2014" name="Int. J. Syst. Evol. Microbiol.">
        <title>Complete genome sequence of Corynebacterium casei LMG S-19264T (=DSM 44701T), isolated from a smear-ripened cheese.</title>
        <authorList>
            <consortium name="US DOE Joint Genome Institute (JGI-PGF)"/>
            <person name="Walter F."/>
            <person name="Albersmeier A."/>
            <person name="Kalinowski J."/>
            <person name="Ruckert C."/>
        </authorList>
    </citation>
    <scope>NUCLEOTIDE SEQUENCE</scope>
    <source>
        <strain evidence="4">VKM Ac-1069</strain>
    </source>
</reference>
<dbReference type="AlphaFoldDB" id="A0A9W6L189"/>
<dbReference type="InterPro" id="IPR029045">
    <property type="entry name" value="ClpP/crotonase-like_dom_sf"/>
</dbReference>
<dbReference type="SUPFAM" id="SSF52096">
    <property type="entry name" value="ClpP/crotonase"/>
    <property type="match status" value="1"/>
</dbReference>
<dbReference type="CDD" id="cd06558">
    <property type="entry name" value="crotonase-like"/>
    <property type="match status" value="1"/>
</dbReference>
<reference evidence="4" key="2">
    <citation type="submission" date="2023-01" db="EMBL/GenBank/DDBJ databases">
        <authorList>
            <person name="Sun Q."/>
            <person name="Evtushenko L."/>
        </authorList>
    </citation>
    <scope>NUCLEOTIDE SEQUENCE</scope>
    <source>
        <strain evidence="4">VKM Ac-1069</strain>
    </source>
</reference>
<evidence type="ECO:0000256" key="2">
    <source>
        <dbReference type="RuleBase" id="RU003707"/>
    </source>
</evidence>
<comment type="similarity">
    <text evidence="1 2">Belongs to the enoyl-CoA hydratase/isomerase family.</text>
</comment>
<evidence type="ECO:0000313" key="4">
    <source>
        <dbReference type="EMBL" id="GLL11148.1"/>
    </source>
</evidence>
<protein>
    <submittedName>
        <fullName evidence="4">Enoyl-CoA hydratase/isomerase</fullName>
    </submittedName>
</protein>
<proteinExistence type="inferred from homology"/>
<keyword evidence="5" id="KW-1185">Reference proteome</keyword>
<evidence type="ECO:0000313" key="5">
    <source>
        <dbReference type="Proteomes" id="UP001143463"/>
    </source>
</evidence>
<comment type="caution">
    <text evidence="4">The sequence shown here is derived from an EMBL/GenBank/DDBJ whole genome shotgun (WGS) entry which is preliminary data.</text>
</comment>
<dbReference type="Gene3D" id="1.10.12.10">
    <property type="entry name" value="Lyase 2-enoyl-coa Hydratase, Chain A, domain 2"/>
    <property type="match status" value="1"/>
</dbReference>
<dbReference type="PROSITE" id="PS00166">
    <property type="entry name" value="ENOYL_COA_HYDRATASE"/>
    <property type="match status" value="1"/>
</dbReference>
<evidence type="ECO:0000256" key="1">
    <source>
        <dbReference type="ARBA" id="ARBA00005254"/>
    </source>
</evidence>
<organism evidence="4 5">
    <name type="scientific">Pseudonocardia halophobica</name>
    <dbReference type="NCBI Taxonomy" id="29401"/>
    <lineage>
        <taxon>Bacteria</taxon>
        <taxon>Bacillati</taxon>
        <taxon>Actinomycetota</taxon>
        <taxon>Actinomycetes</taxon>
        <taxon>Pseudonocardiales</taxon>
        <taxon>Pseudonocardiaceae</taxon>
        <taxon>Pseudonocardia</taxon>
    </lineage>
</organism>
<evidence type="ECO:0000256" key="3">
    <source>
        <dbReference type="SAM" id="MobiDB-lite"/>
    </source>
</evidence>
<dbReference type="InterPro" id="IPR001753">
    <property type="entry name" value="Enoyl-CoA_hydra/iso"/>
</dbReference>
<sequence length="266" mass="27218">MSGASGSPVVAQDGRVLRCRVTAGKAGALDGPAMAEVAEALRGLGTLEEAAERGIGAVRLAHDGGNFCAGGDVRSFAAAEDRGAFVREVADLFHEMLEAYVRCAVPTVAGVQGWAAGAGMSLVLATDVVVVGTSTRIRPAYPAIGFSPDGGMSWTLPRIVGLGRARHILLSDQVLTAEDMLSLGIASVLADDTELAAEAEATAYRLAQGPTAALGRIKRLLAGTFDHDLRTHLDAEAASISASAAGPEGAEGLTAFGEKRAPRFHG</sequence>
<dbReference type="PANTHER" id="PTHR43459:SF1">
    <property type="entry name" value="EG:BACN32G11.4 PROTEIN"/>
    <property type="match status" value="1"/>
</dbReference>
<dbReference type="EMBL" id="BSFQ01000007">
    <property type="protein sequence ID" value="GLL11148.1"/>
    <property type="molecule type" value="Genomic_DNA"/>
</dbReference>
<dbReference type="Proteomes" id="UP001143463">
    <property type="component" value="Unassembled WGS sequence"/>
</dbReference>
<feature type="region of interest" description="Disordered" evidence="3">
    <location>
        <begin position="244"/>
        <end position="266"/>
    </location>
</feature>
<name>A0A9W6L189_9PSEU</name>
<dbReference type="Gene3D" id="3.90.226.10">
    <property type="entry name" value="2-enoyl-CoA Hydratase, Chain A, domain 1"/>
    <property type="match status" value="1"/>
</dbReference>
<accession>A0A9W6L189</accession>
<dbReference type="Pfam" id="PF00378">
    <property type="entry name" value="ECH_1"/>
    <property type="match status" value="1"/>
</dbReference>
<dbReference type="GO" id="GO:0003824">
    <property type="term" value="F:catalytic activity"/>
    <property type="evidence" value="ECO:0007669"/>
    <property type="project" value="InterPro"/>
</dbReference>